<dbReference type="EC" id="2.4.1.-" evidence="12"/>
<dbReference type="OrthoDB" id="427096at2759"/>
<evidence type="ECO:0000256" key="12">
    <source>
        <dbReference type="RuleBase" id="RU003832"/>
    </source>
</evidence>
<evidence type="ECO:0000256" key="4">
    <source>
        <dbReference type="ARBA" id="ARBA00022676"/>
    </source>
</evidence>
<dbReference type="Gene3D" id="3.40.50.11660">
    <property type="entry name" value="Glycosyl transferase family 10, C-terminal domain"/>
    <property type="match status" value="1"/>
</dbReference>
<dbReference type="GO" id="GO:0008417">
    <property type="term" value="F:fucosyltransferase activity"/>
    <property type="evidence" value="ECO:0007669"/>
    <property type="project" value="InterPro"/>
</dbReference>
<evidence type="ECO:0000313" key="15">
    <source>
        <dbReference type="Proteomes" id="UP000005408"/>
    </source>
</evidence>
<keyword evidence="5 12" id="KW-0808">Transferase</keyword>
<evidence type="ECO:0000256" key="5">
    <source>
        <dbReference type="ARBA" id="ARBA00022679"/>
    </source>
</evidence>
<dbReference type="GO" id="GO:0000139">
    <property type="term" value="C:Golgi membrane"/>
    <property type="evidence" value="ECO:0007669"/>
    <property type="project" value="UniProtKB-SubCell"/>
</dbReference>
<dbReference type="EnsemblMetazoa" id="G29774.4">
    <property type="protein sequence ID" value="G29774.4:cds"/>
    <property type="gene ID" value="G29774"/>
</dbReference>
<feature type="domain" description="Fucosyltransferase C-terminal" evidence="13">
    <location>
        <begin position="244"/>
        <end position="419"/>
    </location>
</feature>
<dbReference type="EnsemblMetazoa" id="G29774.2">
    <property type="protein sequence ID" value="G29774.2:cds"/>
    <property type="gene ID" value="G29774"/>
</dbReference>
<keyword evidence="9 12" id="KW-0333">Golgi apparatus</keyword>
<sequence length="443" mass="51531">MSAIRMTFAKKWKILVLMIMLFVVFLWSRQDYIGTVEKSNQNPEYNKTFIYSTKNYKSNKKGSFLNQNQSYNVTHTNLIQSLKVKKPYILSKNQSNAHNKTFSQFQPSNTNNKTSLNSKQHQRIFRIAWHEQDPEIRESLSKYDPTKCKIPNCLIEKSPALADIVVLRHSHLPFNRAIAKKKGQLWVLYSTESQYHTLRPPKQWADKIDLSASYMETADFYVPLYGRLLHNKTYPLLNYTGVLANKTKDAVWVSSHCSTPSRRENLVKELSKHLTVDIYGQCGTKKCGTQYDDYTKCKAIFEEDYKFYLAFENSICNNYTTEKLYSLYREHALIIPVINGPQDAGKYLPKGTYINSLDFNSPKELAEKLKQIGSNETEYIRYLQEKDKYVMKYSISELIVRGIHKFQCDMCIYLSGRNNSSPAPNPKNWQRIFDPSVHCIPGI</sequence>
<dbReference type="PANTHER" id="PTHR48438:SF1">
    <property type="entry name" value="ALPHA-(1,3)-FUCOSYLTRANSFERASE C-RELATED"/>
    <property type="match status" value="1"/>
</dbReference>
<accession>A0A8W8LUD0</accession>
<dbReference type="Proteomes" id="UP000005408">
    <property type="component" value="Unassembled WGS sequence"/>
</dbReference>
<keyword evidence="7" id="KW-0735">Signal-anchor</keyword>
<protein>
    <recommendedName>
        <fullName evidence="12">Fucosyltransferase</fullName>
        <ecNumber evidence="12">2.4.1.-</ecNumber>
    </recommendedName>
</protein>
<evidence type="ECO:0000259" key="13">
    <source>
        <dbReference type="Pfam" id="PF00852"/>
    </source>
</evidence>
<keyword evidence="15" id="KW-1185">Reference proteome</keyword>
<dbReference type="AlphaFoldDB" id="A0A8W8LUD0"/>
<dbReference type="InterPro" id="IPR055270">
    <property type="entry name" value="Glyco_tran_10_C"/>
</dbReference>
<evidence type="ECO:0000256" key="10">
    <source>
        <dbReference type="ARBA" id="ARBA00023136"/>
    </source>
</evidence>
<comment type="subcellular location">
    <subcellularLocation>
        <location evidence="1">Golgi apparatus membrane</location>
        <topology evidence="1">Single-pass type II membrane protein</topology>
    </subcellularLocation>
    <subcellularLocation>
        <location evidence="12">Golgi apparatus</location>
        <location evidence="12">Golgi stack membrane</location>
        <topology evidence="12">Single-pass type II membrane protein</topology>
    </subcellularLocation>
</comment>
<proteinExistence type="inferred from homology"/>
<evidence type="ECO:0000313" key="14">
    <source>
        <dbReference type="EnsemblMetazoa" id="G29774.2:cds"/>
    </source>
</evidence>
<evidence type="ECO:0000256" key="2">
    <source>
        <dbReference type="ARBA" id="ARBA00004922"/>
    </source>
</evidence>
<comment type="similarity">
    <text evidence="3 12">Belongs to the glycosyltransferase 10 family.</text>
</comment>
<evidence type="ECO:0000256" key="7">
    <source>
        <dbReference type="ARBA" id="ARBA00022968"/>
    </source>
</evidence>
<dbReference type="InterPro" id="IPR001503">
    <property type="entry name" value="Glyco_trans_10"/>
</dbReference>
<evidence type="ECO:0000256" key="6">
    <source>
        <dbReference type="ARBA" id="ARBA00022692"/>
    </source>
</evidence>
<evidence type="ECO:0000256" key="11">
    <source>
        <dbReference type="ARBA" id="ARBA00023180"/>
    </source>
</evidence>
<dbReference type="SUPFAM" id="SSF53756">
    <property type="entry name" value="UDP-Glycosyltransferase/glycogen phosphorylase"/>
    <property type="match status" value="1"/>
</dbReference>
<dbReference type="GO" id="GO:0032580">
    <property type="term" value="C:Golgi cisterna membrane"/>
    <property type="evidence" value="ECO:0007669"/>
    <property type="project" value="UniProtKB-SubCell"/>
</dbReference>
<reference evidence="14" key="1">
    <citation type="submission" date="2022-08" db="UniProtKB">
        <authorList>
            <consortium name="EnsemblMetazoa"/>
        </authorList>
    </citation>
    <scope>IDENTIFICATION</scope>
    <source>
        <strain evidence="14">05x7-T-G4-1.051#20</strain>
    </source>
</reference>
<keyword evidence="11" id="KW-0325">Glycoprotein</keyword>
<evidence type="ECO:0000256" key="9">
    <source>
        <dbReference type="ARBA" id="ARBA00023034"/>
    </source>
</evidence>
<keyword evidence="10" id="KW-0472">Membrane</keyword>
<dbReference type="EnsemblMetazoa" id="G29774.1">
    <property type="protein sequence ID" value="G29774.1:cds"/>
    <property type="gene ID" value="G29774"/>
</dbReference>
<organism evidence="14 15">
    <name type="scientific">Magallana gigas</name>
    <name type="common">Pacific oyster</name>
    <name type="synonym">Crassostrea gigas</name>
    <dbReference type="NCBI Taxonomy" id="29159"/>
    <lineage>
        <taxon>Eukaryota</taxon>
        <taxon>Metazoa</taxon>
        <taxon>Spiralia</taxon>
        <taxon>Lophotrochozoa</taxon>
        <taxon>Mollusca</taxon>
        <taxon>Bivalvia</taxon>
        <taxon>Autobranchia</taxon>
        <taxon>Pteriomorphia</taxon>
        <taxon>Ostreida</taxon>
        <taxon>Ostreoidea</taxon>
        <taxon>Ostreidae</taxon>
        <taxon>Magallana</taxon>
    </lineage>
</organism>
<evidence type="ECO:0000256" key="1">
    <source>
        <dbReference type="ARBA" id="ARBA00004323"/>
    </source>
</evidence>
<dbReference type="Pfam" id="PF00852">
    <property type="entry name" value="Glyco_transf_10"/>
    <property type="match status" value="1"/>
</dbReference>
<dbReference type="FunFam" id="3.40.50.11660:FF:000002">
    <property type="entry name" value="Alpha-(1,3)-fucosyltransferase"/>
    <property type="match status" value="1"/>
</dbReference>
<name>A0A8W8LUD0_MAGGI</name>
<dbReference type="InterPro" id="IPR038577">
    <property type="entry name" value="GT10-like_C_sf"/>
</dbReference>
<evidence type="ECO:0000256" key="3">
    <source>
        <dbReference type="ARBA" id="ARBA00008919"/>
    </source>
</evidence>
<evidence type="ECO:0000256" key="8">
    <source>
        <dbReference type="ARBA" id="ARBA00022989"/>
    </source>
</evidence>
<comment type="pathway">
    <text evidence="2">Protein modification; protein glycosylation.</text>
</comment>
<keyword evidence="8" id="KW-1133">Transmembrane helix</keyword>
<keyword evidence="4 12" id="KW-0328">Glycosyltransferase</keyword>
<dbReference type="PANTHER" id="PTHR48438">
    <property type="entry name" value="ALPHA-(1,3)-FUCOSYLTRANSFERASE C-RELATED"/>
    <property type="match status" value="1"/>
</dbReference>
<dbReference type="EnsemblMetazoa" id="G29774.3">
    <property type="protein sequence ID" value="G29774.3:cds"/>
    <property type="gene ID" value="G29774"/>
</dbReference>
<keyword evidence="6 12" id="KW-0812">Transmembrane</keyword>